<dbReference type="VEuPathDB" id="TriTrypDB:TcCLB.507099.120"/>
<dbReference type="VEuPathDB" id="TriTrypDB:ECC02_006472"/>
<dbReference type="VEuPathDB" id="TriTrypDB:TcBrA4_0074550"/>
<dbReference type="Proteomes" id="UP000246121">
    <property type="component" value="Unassembled WGS sequence"/>
</dbReference>
<gene>
    <name evidence="1" type="ORF">C4B63_46g49</name>
</gene>
<dbReference type="VEuPathDB" id="TriTrypDB:C4B63_46g49"/>
<dbReference type="AlphaFoldDB" id="A0A2V2V3T3"/>
<dbReference type="InterPro" id="IPR015943">
    <property type="entry name" value="WD40/YVTN_repeat-like_dom_sf"/>
</dbReference>
<dbReference type="VEuPathDB" id="TriTrypDB:TcCLB.504059.30"/>
<dbReference type="InterPro" id="IPR001680">
    <property type="entry name" value="WD40_rpt"/>
</dbReference>
<reference evidence="1 2" key="1">
    <citation type="journal article" date="2018" name="Microb. Genom.">
        <title>Expanding an expanded genome: long-read sequencing of Trypanosoma cruzi.</title>
        <authorList>
            <person name="Berna L."/>
            <person name="Rodriguez M."/>
            <person name="Chiribao M.L."/>
            <person name="Parodi-Talice A."/>
            <person name="Pita S."/>
            <person name="Rijo G."/>
            <person name="Alvarez-Valin F."/>
            <person name="Robello C."/>
        </authorList>
    </citation>
    <scope>NUCLEOTIDE SEQUENCE [LARGE SCALE GENOMIC DNA]</scope>
    <source>
        <strain evidence="1 2">Dm28c</strain>
    </source>
</reference>
<dbReference type="InterPro" id="IPR036322">
    <property type="entry name" value="WD40_repeat_dom_sf"/>
</dbReference>
<proteinExistence type="predicted"/>
<dbReference type="VEuPathDB" id="TriTrypDB:TCDM_04143"/>
<evidence type="ECO:0000313" key="2">
    <source>
        <dbReference type="Proteomes" id="UP000246121"/>
    </source>
</evidence>
<dbReference type="SUPFAM" id="SSF50978">
    <property type="entry name" value="WD40 repeat-like"/>
    <property type="match status" value="1"/>
</dbReference>
<evidence type="ECO:0000313" key="1">
    <source>
        <dbReference type="EMBL" id="PWU90989.1"/>
    </source>
</evidence>
<dbReference type="EMBL" id="PRFA01000046">
    <property type="protein sequence ID" value="PWU90989.1"/>
    <property type="molecule type" value="Genomic_DNA"/>
</dbReference>
<dbReference type="VEuPathDB" id="TriTrypDB:BCY84_13669"/>
<protein>
    <submittedName>
        <fullName evidence="1">Uncharacterized protein</fullName>
    </submittedName>
</protein>
<dbReference type="VEuPathDB" id="TriTrypDB:TCSYLVIO_007578"/>
<dbReference type="VEuPathDB" id="TriTrypDB:C3747_37g8"/>
<accession>A0A2V2V3T3</accession>
<dbReference type="SMART" id="SM00320">
    <property type="entry name" value="WD40"/>
    <property type="match status" value="4"/>
</dbReference>
<dbReference type="VEuPathDB" id="TriTrypDB:TcCL_ESM03291"/>
<dbReference type="VEuPathDB" id="TriTrypDB:Tc_MARK_6685"/>
<dbReference type="VEuPathDB" id="TriTrypDB:TcYC6_0103280"/>
<name>A0A2V2V3T3_TRYCR</name>
<dbReference type="VEuPathDB" id="TriTrypDB:TcG_03330"/>
<dbReference type="Gene3D" id="2.130.10.10">
    <property type="entry name" value="YVTN repeat-like/Quinoprotein amine dehydrogenase"/>
    <property type="match status" value="2"/>
</dbReference>
<comment type="caution">
    <text evidence="1">The sequence shown here is derived from an EMBL/GenBank/DDBJ whole genome shotgun (WGS) entry which is preliminary data.</text>
</comment>
<organism evidence="1 2">
    <name type="scientific">Trypanosoma cruzi</name>
    <dbReference type="NCBI Taxonomy" id="5693"/>
    <lineage>
        <taxon>Eukaryota</taxon>
        <taxon>Discoba</taxon>
        <taxon>Euglenozoa</taxon>
        <taxon>Kinetoplastea</taxon>
        <taxon>Metakinetoplastina</taxon>
        <taxon>Trypanosomatida</taxon>
        <taxon>Trypanosomatidae</taxon>
        <taxon>Trypanosoma</taxon>
        <taxon>Schizotrypanum</taxon>
    </lineage>
</organism>
<sequence length="657" mass="72357">MWSRRNAFSLTDISEAACASLADTPLDDRRSSAEVVNESKINFITSLAYALIPEIKREEAEGILSWALRNRGDDGVTEKCVAALNQIEYFFAGTDSGHLFMFPLFPPSMRPFMKSPTGGETVSVPWNAAGLRRILHRHRREESVMSISTLGTLVASAGSDAYVHLSVFHPEPQHIASIAHPAAVHSMLMWGGGLFVEREKDPQRRSVVAAAESPILYIFTGDEVGLVRMWRVNVEKRTYFLATVFVISAHAGGIGFASPLHYLACEDGDCARAPTKQSKTIHCLAIDDDRRLLGGVEGGIVVWSLAELPWKQREEDHILCWDVERRQMNSIVMSTLEFRTRRLVSMGMWVKGTALLQQSMCSGEKEGDGTNGKRADVKMMEKSKWKPKYGTHVANGFDVGIVSNFVALPSSRGDDVSSTMLSLLQKTYVSLQFPSLKNTVYFPLFAVEPAFTALHVLSTTGSTCFTLLVLLHGKRIVTGGSDGKVMVWLWDASAEVYIKGLVSSESQGHHGLSRHICLLRSPDIFLSCGYDDGLMKEWHVYDEPELLMRCERCLRVLPVNSYAVPSHVSPIIEENTGGVSCAVSFPMFHAVFIVGLFESTIQTFSLSEVQGCTPPEDYFYNGYKTVRLIPSVTADVSCATGGGGDGRLGRGNEASFI</sequence>